<dbReference type="Gene3D" id="3.40.50.1820">
    <property type="entry name" value="alpha/beta hydrolase"/>
    <property type="match status" value="1"/>
</dbReference>
<evidence type="ECO:0008006" key="4">
    <source>
        <dbReference type="Google" id="ProtNLM"/>
    </source>
</evidence>
<comment type="caution">
    <text evidence="2">The sequence shown here is derived from an EMBL/GenBank/DDBJ whole genome shotgun (WGS) entry which is preliminary data.</text>
</comment>
<sequence length="315" mass="34925">MKRLFLGFLASALLTPALLAQVGTTRDWSSADGRAITAELVRVDENQIVVRRDGKLVTIKLALLSKEDQDFVESLRETDGDTELRAAGFKQGKYADAVKDEWVKFPATEASLLFQLYIGKDATRKKAGPEVPLFIHLHGASARADDVKAGKVEIAPQRIVADGFYGDHPGVVCVPTCPPDPETWGKQTAKLEALVDDLVANLPIDRTRIYLSGYSQGAQGIAKMLESRPDFYAAAVFADGGPDEKWVGKVKTPMWSYYSPERDSSKAEAMQSGFKADGVEYRFNRIQDSAHNNIHWKLANDPQVFEWLYTQTKKN</sequence>
<feature type="chain" id="PRO_5047147382" description="SLA1 homology domain-containing protein" evidence="1">
    <location>
        <begin position="21"/>
        <end position="315"/>
    </location>
</feature>
<keyword evidence="1" id="KW-0732">Signal</keyword>
<dbReference type="Proteomes" id="UP001596472">
    <property type="component" value="Unassembled WGS sequence"/>
</dbReference>
<dbReference type="RefSeq" id="WP_379716701.1">
    <property type="nucleotide sequence ID" value="NZ_JBHTBS010000021.1"/>
</dbReference>
<organism evidence="2 3">
    <name type="scientific">Haloferula chungangensis</name>
    <dbReference type="NCBI Taxonomy" id="1048331"/>
    <lineage>
        <taxon>Bacteria</taxon>
        <taxon>Pseudomonadati</taxon>
        <taxon>Verrucomicrobiota</taxon>
        <taxon>Verrucomicrobiia</taxon>
        <taxon>Verrucomicrobiales</taxon>
        <taxon>Verrucomicrobiaceae</taxon>
        <taxon>Haloferula</taxon>
    </lineage>
</organism>
<dbReference type="SUPFAM" id="SSF53474">
    <property type="entry name" value="alpha/beta-Hydrolases"/>
    <property type="match status" value="1"/>
</dbReference>
<accession>A0ABW2LE09</accession>
<name>A0ABW2LE09_9BACT</name>
<feature type="signal peptide" evidence="1">
    <location>
        <begin position="1"/>
        <end position="20"/>
    </location>
</feature>
<evidence type="ECO:0000313" key="3">
    <source>
        <dbReference type="Proteomes" id="UP001596472"/>
    </source>
</evidence>
<evidence type="ECO:0000313" key="2">
    <source>
        <dbReference type="EMBL" id="MFC7339589.1"/>
    </source>
</evidence>
<dbReference type="InterPro" id="IPR029058">
    <property type="entry name" value="AB_hydrolase_fold"/>
</dbReference>
<dbReference type="EMBL" id="JBHTBS010000021">
    <property type="protein sequence ID" value="MFC7339589.1"/>
    <property type="molecule type" value="Genomic_DNA"/>
</dbReference>
<keyword evidence="3" id="KW-1185">Reference proteome</keyword>
<gene>
    <name evidence="2" type="ORF">ACFQY0_20535</name>
</gene>
<reference evidence="3" key="1">
    <citation type="journal article" date="2019" name="Int. J. Syst. Evol. Microbiol.">
        <title>The Global Catalogue of Microorganisms (GCM) 10K type strain sequencing project: providing services to taxonomists for standard genome sequencing and annotation.</title>
        <authorList>
            <consortium name="The Broad Institute Genomics Platform"/>
            <consortium name="The Broad Institute Genome Sequencing Center for Infectious Disease"/>
            <person name="Wu L."/>
            <person name="Ma J."/>
        </authorList>
    </citation>
    <scope>NUCLEOTIDE SEQUENCE [LARGE SCALE GENOMIC DNA]</scope>
    <source>
        <strain evidence="3">CGMCC 4.1467</strain>
    </source>
</reference>
<proteinExistence type="predicted"/>
<protein>
    <recommendedName>
        <fullName evidence="4">SLA1 homology domain-containing protein</fullName>
    </recommendedName>
</protein>
<evidence type="ECO:0000256" key="1">
    <source>
        <dbReference type="SAM" id="SignalP"/>
    </source>
</evidence>
<dbReference type="Gene3D" id="2.30.30.700">
    <property type="entry name" value="SLA1 homology domain 1"/>
    <property type="match status" value="1"/>
</dbReference>